<feature type="transmembrane region" description="Helical" evidence="7">
    <location>
        <begin position="277"/>
        <end position="294"/>
    </location>
</feature>
<gene>
    <name evidence="10" type="primary">LOC106475078</name>
</gene>
<keyword evidence="9" id="KW-1185">Reference proteome</keyword>
<reference evidence="10" key="1">
    <citation type="submission" date="2025-08" db="UniProtKB">
        <authorList>
            <consortium name="RefSeq"/>
        </authorList>
    </citation>
    <scope>IDENTIFICATION</scope>
    <source>
        <tissue evidence="10">Muscle</tissue>
    </source>
</reference>
<feature type="transmembrane region" description="Helical" evidence="7">
    <location>
        <begin position="152"/>
        <end position="171"/>
    </location>
</feature>
<dbReference type="Pfam" id="PF00939">
    <property type="entry name" value="Na_sulph_symp"/>
    <property type="match status" value="1"/>
</dbReference>
<evidence type="ECO:0000313" key="9">
    <source>
        <dbReference type="Proteomes" id="UP000694941"/>
    </source>
</evidence>
<dbReference type="PANTHER" id="PTHR10283:SF82">
    <property type="entry name" value="SOLUTE CARRIER FAMILY 13 MEMBER 2"/>
    <property type="match status" value="1"/>
</dbReference>
<dbReference type="InterPro" id="IPR031312">
    <property type="entry name" value="Na/sul_symport_CS"/>
</dbReference>
<evidence type="ECO:0000256" key="8">
    <source>
        <dbReference type="SAM" id="SignalP"/>
    </source>
</evidence>
<dbReference type="Proteomes" id="UP000694941">
    <property type="component" value="Unplaced"/>
</dbReference>
<evidence type="ECO:0000256" key="2">
    <source>
        <dbReference type="ARBA" id="ARBA00006772"/>
    </source>
</evidence>
<name>A0ABM1BYS3_LIMPO</name>
<feature type="signal peptide" evidence="8">
    <location>
        <begin position="1"/>
        <end position="30"/>
    </location>
</feature>
<evidence type="ECO:0000256" key="5">
    <source>
        <dbReference type="ARBA" id="ARBA00022989"/>
    </source>
</evidence>
<dbReference type="PANTHER" id="PTHR10283">
    <property type="entry name" value="SOLUTE CARRIER FAMILY 13 MEMBER"/>
    <property type="match status" value="1"/>
</dbReference>
<accession>A0ABM1BYS3</accession>
<protein>
    <submittedName>
        <fullName evidence="10">Solute carrier family 13 member 2-like</fullName>
    </submittedName>
</protein>
<keyword evidence="8" id="KW-0732">Signal</keyword>
<keyword evidence="4 7" id="KW-0812">Transmembrane</keyword>
<organism evidence="9 10">
    <name type="scientific">Limulus polyphemus</name>
    <name type="common">Atlantic horseshoe crab</name>
    <dbReference type="NCBI Taxonomy" id="6850"/>
    <lineage>
        <taxon>Eukaryota</taxon>
        <taxon>Metazoa</taxon>
        <taxon>Ecdysozoa</taxon>
        <taxon>Arthropoda</taxon>
        <taxon>Chelicerata</taxon>
        <taxon>Merostomata</taxon>
        <taxon>Xiphosura</taxon>
        <taxon>Limulidae</taxon>
        <taxon>Limulus</taxon>
    </lineage>
</organism>
<evidence type="ECO:0000256" key="4">
    <source>
        <dbReference type="ARBA" id="ARBA00022692"/>
    </source>
</evidence>
<keyword evidence="6 7" id="KW-0472">Membrane</keyword>
<comment type="subcellular location">
    <subcellularLocation>
        <location evidence="1">Membrane</location>
        <topology evidence="1">Multi-pass membrane protein</topology>
    </subcellularLocation>
</comment>
<evidence type="ECO:0000256" key="6">
    <source>
        <dbReference type="ARBA" id="ARBA00023136"/>
    </source>
</evidence>
<keyword evidence="5 7" id="KW-1133">Transmembrane helix</keyword>
<feature type="transmembrane region" description="Helical" evidence="7">
    <location>
        <begin position="196"/>
        <end position="218"/>
    </location>
</feature>
<feature type="transmembrane region" description="Helical" evidence="7">
    <location>
        <begin position="399"/>
        <end position="423"/>
    </location>
</feature>
<evidence type="ECO:0000256" key="7">
    <source>
        <dbReference type="SAM" id="Phobius"/>
    </source>
</evidence>
<feature type="transmembrane region" description="Helical" evidence="7">
    <location>
        <begin position="359"/>
        <end position="379"/>
    </location>
</feature>
<comment type="similarity">
    <text evidence="2">Belongs to the SLC13A/DASS transporter (TC 2.A.47) family. NADC subfamily.</text>
</comment>
<evidence type="ECO:0000256" key="1">
    <source>
        <dbReference type="ARBA" id="ARBA00004141"/>
    </source>
</evidence>
<feature type="transmembrane region" description="Helical" evidence="7">
    <location>
        <begin position="314"/>
        <end position="347"/>
    </location>
</feature>
<dbReference type="PROSITE" id="PS01271">
    <property type="entry name" value="NA_SULFATE"/>
    <property type="match status" value="1"/>
</dbReference>
<proteinExistence type="inferred from homology"/>
<feature type="chain" id="PRO_5045034950" evidence="8">
    <location>
        <begin position="31"/>
        <end position="464"/>
    </location>
</feature>
<evidence type="ECO:0000313" key="10">
    <source>
        <dbReference type="RefSeq" id="XP_013791226.2"/>
    </source>
</evidence>
<dbReference type="InterPro" id="IPR001898">
    <property type="entry name" value="SLC13A/DASS"/>
</dbReference>
<dbReference type="RefSeq" id="XP_013791226.2">
    <property type="nucleotide sequence ID" value="XM_013935772.2"/>
</dbReference>
<dbReference type="GeneID" id="106475078"/>
<evidence type="ECO:0000256" key="3">
    <source>
        <dbReference type="ARBA" id="ARBA00022448"/>
    </source>
</evidence>
<sequence>MLGFMLTTMFLSMWISNTATTAMMVPIVEAVLGELAREQESRDEISMNNIKAIASPESLTIESQEKMAYDITNATKDAVESPVNNTDNNTKISQSTLRVALLLSVAYAANCGGTGTLTGTGPNLVLKGLYESYFPQAKDVTYGSWMTYNVPSMLLCVLIAWAFLQVIFIGVRCRSKEISKKQDAIRNIILCKYKELGVISFHEAAVLILFIILILLWLLRDPEFMPGWASLFSSDVKIDDATPAIAISMLLFILPAKPRQFRSSPPLLDWKTAQDKMPWGVLILLGGGFALAKASEESGLSVWIGNQLMYLDSLSPAAIVFVLCVMTAALTEIASNTATATVLLPVIKQLSLALDVHPLYMMLPVTVTCSFAFMLPVATPPNAIVFESARMKTLDMVKPGVVMNIICVCVQVLLINTLGMVIFDFSTLPNKSNSTFEAINTTAPSSLSSSLLPIFNVTNMSYVG</sequence>
<keyword evidence="3" id="KW-0813">Transport</keyword>